<protein>
    <submittedName>
        <fullName evidence="2">IS30 transposase</fullName>
    </submittedName>
</protein>
<dbReference type="PANTHER" id="PTHR10948:SF23">
    <property type="entry name" value="TRANSPOSASE INSI FOR INSERTION SEQUENCE ELEMENT IS30A-RELATED"/>
    <property type="match status" value="1"/>
</dbReference>
<dbReference type="InterPro" id="IPR025246">
    <property type="entry name" value="IS30-like_HTH"/>
</dbReference>
<gene>
    <name evidence="2" type="primary">insI</name>
    <name evidence="2" type="ORF">NCTC10429_05077</name>
</gene>
<sequence length="184" mass="21331">MNETNIYSRGKASVFELWKNGTGFSEIANILGSKPGTIFTMLRDTGGIKPHERKRAVAHLTLSEREEIRAGLSAKMSIRAIATALNRSPSTISREVQRNRGRRYYKAVDANNRANRMAKRPKPCLLDQNLPLRKLVLEKLEMKWSPEQISGWLRRTKPRQKRCEYHLRQFIKRCTFVAVKRYTT</sequence>
<dbReference type="Proteomes" id="UP000254088">
    <property type="component" value="Unassembled WGS sequence"/>
</dbReference>
<dbReference type="GO" id="GO:0005829">
    <property type="term" value="C:cytosol"/>
    <property type="evidence" value="ECO:0007669"/>
    <property type="project" value="TreeGrafter"/>
</dbReference>
<feature type="domain" description="Transposase IS30-like HTH" evidence="1">
    <location>
        <begin position="59"/>
        <end position="99"/>
    </location>
</feature>
<dbReference type="AlphaFoldDB" id="A0A377E4J1"/>
<dbReference type="GO" id="GO:0032196">
    <property type="term" value="P:transposition"/>
    <property type="evidence" value="ECO:0007669"/>
    <property type="project" value="TreeGrafter"/>
</dbReference>
<dbReference type="EMBL" id="UGEX01000003">
    <property type="protein sequence ID" value="STM58467.1"/>
    <property type="molecule type" value="Genomic_DNA"/>
</dbReference>
<dbReference type="Pfam" id="PF13936">
    <property type="entry name" value="HTH_38"/>
    <property type="match status" value="1"/>
</dbReference>
<proteinExistence type="predicted"/>
<evidence type="ECO:0000259" key="1">
    <source>
        <dbReference type="Pfam" id="PF13936"/>
    </source>
</evidence>
<dbReference type="PANTHER" id="PTHR10948">
    <property type="entry name" value="TRANSPOSASE"/>
    <property type="match status" value="1"/>
</dbReference>
<dbReference type="Gene3D" id="1.10.10.60">
    <property type="entry name" value="Homeodomain-like"/>
    <property type="match status" value="1"/>
</dbReference>
<reference evidence="2 3" key="1">
    <citation type="submission" date="2018-06" db="EMBL/GenBank/DDBJ databases">
        <authorList>
            <consortium name="Pathogen Informatics"/>
            <person name="Doyle S."/>
        </authorList>
    </citation>
    <scope>NUCLEOTIDE SEQUENCE [LARGE SCALE GENOMIC DNA]</scope>
    <source>
        <strain evidence="2 3">NCTC10429</strain>
    </source>
</reference>
<name>A0A377E4J1_ECOLX</name>
<evidence type="ECO:0000313" key="2">
    <source>
        <dbReference type="EMBL" id="STM58467.1"/>
    </source>
</evidence>
<organism evidence="2 3">
    <name type="scientific">Escherichia coli</name>
    <dbReference type="NCBI Taxonomy" id="562"/>
    <lineage>
        <taxon>Bacteria</taxon>
        <taxon>Pseudomonadati</taxon>
        <taxon>Pseudomonadota</taxon>
        <taxon>Gammaproteobacteria</taxon>
        <taxon>Enterobacterales</taxon>
        <taxon>Enterobacteriaceae</taxon>
        <taxon>Escherichia</taxon>
    </lineage>
</organism>
<dbReference type="InterPro" id="IPR051917">
    <property type="entry name" value="Transposase-Integrase"/>
</dbReference>
<accession>A0A377E4J1</accession>
<evidence type="ECO:0000313" key="3">
    <source>
        <dbReference type="Proteomes" id="UP000254088"/>
    </source>
</evidence>
<dbReference type="GO" id="GO:0004803">
    <property type="term" value="F:transposase activity"/>
    <property type="evidence" value="ECO:0007669"/>
    <property type="project" value="TreeGrafter"/>
</dbReference>